<dbReference type="Proteomes" id="UP000315395">
    <property type="component" value="Chromosome"/>
</dbReference>
<keyword evidence="1" id="KW-0812">Transmembrane</keyword>
<reference evidence="2 3" key="1">
    <citation type="submission" date="2019-07" db="EMBL/GenBank/DDBJ databases">
        <title>complete genome sequencing of Ornithinimicrobium sp. H23M54.</title>
        <authorList>
            <person name="Bae J.-W."/>
            <person name="Lee S.-Y."/>
        </authorList>
    </citation>
    <scope>NUCLEOTIDE SEQUENCE [LARGE SCALE GENOMIC DNA]</scope>
    <source>
        <strain evidence="2 3">H23M54</strain>
    </source>
</reference>
<feature type="transmembrane region" description="Helical" evidence="1">
    <location>
        <begin position="38"/>
        <end position="58"/>
    </location>
</feature>
<keyword evidence="1" id="KW-1133">Transmembrane helix</keyword>
<dbReference type="RefSeq" id="WP_143783554.1">
    <property type="nucleotide sequence ID" value="NZ_CP041616.1"/>
</dbReference>
<accession>A0A516GBH7</accession>
<name>A0A516GBH7_9MICO</name>
<dbReference type="KEGG" id="orz:FNH13_11520"/>
<organism evidence="2 3">
    <name type="scientific">Ornithinimicrobium ciconiae</name>
    <dbReference type="NCBI Taxonomy" id="2594265"/>
    <lineage>
        <taxon>Bacteria</taxon>
        <taxon>Bacillati</taxon>
        <taxon>Actinomycetota</taxon>
        <taxon>Actinomycetes</taxon>
        <taxon>Micrococcales</taxon>
        <taxon>Ornithinimicrobiaceae</taxon>
        <taxon>Ornithinimicrobium</taxon>
    </lineage>
</organism>
<protein>
    <submittedName>
        <fullName evidence="2">Uncharacterized protein</fullName>
    </submittedName>
</protein>
<dbReference type="AlphaFoldDB" id="A0A516GBH7"/>
<sequence length="70" mass="7542">MDDHGHGNSVAAWTGTILLLLASLLVCLGVFFGWDWATWSGVAVAVIAVGAWWGLNAAGYDETHWNQRDA</sequence>
<evidence type="ECO:0000256" key="1">
    <source>
        <dbReference type="SAM" id="Phobius"/>
    </source>
</evidence>
<proteinExistence type="predicted"/>
<evidence type="ECO:0000313" key="2">
    <source>
        <dbReference type="EMBL" id="QDO88877.1"/>
    </source>
</evidence>
<keyword evidence="3" id="KW-1185">Reference proteome</keyword>
<gene>
    <name evidence="2" type="ORF">FNH13_11520</name>
</gene>
<dbReference type="EMBL" id="CP041616">
    <property type="protein sequence ID" value="QDO88877.1"/>
    <property type="molecule type" value="Genomic_DNA"/>
</dbReference>
<evidence type="ECO:0000313" key="3">
    <source>
        <dbReference type="Proteomes" id="UP000315395"/>
    </source>
</evidence>
<dbReference type="NCBIfam" id="NF041681">
    <property type="entry name" value="HGxxPAAW"/>
    <property type="match status" value="1"/>
</dbReference>
<feature type="transmembrane region" description="Helical" evidence="1">
    <location>
        <begin position="12"/>
        <end position="32"/>
    </location>
</feature>
<keyword evidence="1" id="KW-0472">Membrane</keyword>